<evidence type="ECO:0000313" key="2">
    <source>
        <dbReference type="Proteomes" id="UP000467700"/>
    </source>
</evidence>
<dbReference type="OrthoDB" id="2269034at2759"/>
<accession>A0A8S0VQM2</accession>
<evidence type="ECO:0008006" key="3">
    <source>
        <dbReference type="Google" id="ProtNLM"/>
    </source>
</evidence>
<gene>
    <name evidence="1" type="ORF">AAE3_LOCUS2803</name>
</gene>
<reference evidence="1 2" key="1">
    <citation type="submission" date="2020-01" db="EMBL/GenBank/DDBJ databases">
        <authorList>
            <person name="Gupta K D."/>
        </authorList>
    </citation>
    <scope>NUCLEOTIDE SEQUENCE [LARGE SCALE GENOMIC DNA]</scope>
</reference>
<dbReference type="AlphaFoldDB" id="A0A8S0VQM2"/>
<comment type="caution">
    <text evidence="1">The sequence shown here is derived from an EMBL/GenBank/DDBJ whole genome shotgun (WGS) entry which is preliminary data.</text>
</comment>
<dbReference type="EMBL" id="CACVBS010000029">
    <property type="protein sequence ID" value="CAA7260465.1"/>
    <property type="molecule type" value="Genomic_DNA"/>
</dbReference>
<dbReference type="Proteomes" id="UP000467700">
    <property type="component" value="Unassembled WGS sequence"/>
</dbReference>
<protein>
    <recommendedName>
        <fullName evidence="3">F-box domain-containing protein</fullName>
    </recommendedName>
</protein>
<organism evidence="1 2">
    <name type="scientific">Cyclocybe aegerita</name>
    <name type="common">Black poplar mushroom</name>
    <name type="synonym">Agrocybe aegerita</name>
    <dbReference type="NCBI Taxonomy" id="1973307"/>
    <lineage>
        <taxon>Eukaryota</taxon>
        <taxon>Fungi</taxon>
        <taxon>Dikarya</taxon>
        <taxon>Basidiomycota</taxon>
        <taxon>Agaricomycotina</taxon>
        <taxon>Agaricomycetes</taxon>
        <taxon>Agaricomycetidae</taxon>
        <taxon>Agaricales</taxon>
        <taxon>Agaricineae</taxon>
        <taxon>Bolbitiaceae</taxon>
        <taxon>Cyclocybe</taxon>
    </lineage>
</organism>
<proteinExistence type="predicted"/>
<name>A0A8S0VQM2_CYCAE</name>
<keyword evidence="2" id="KW-1185">Reference proteome</keyword>
<sequence>MDCELCKFSITGLNTTDKKFHNGSEADSSVYTFTMAESPTPWLLTSNEPPSPDERSLILETLRKTQNKIHALFQRIEERNTPDHPFSRIDRDTWTQLEVLEDFLRRHRAILSPLRSFPSELLAEIFILSIPVRPVDIDIFYDDRYYYSRKAYGFAQTCRYWRNIAQSTPQIWTKIPTVLVDYTLLKPNISPGPRLSLIKLFLERSKPAPIHVRITSSYYNRYDDNNNQFDRCPFEGNLSLVLSQSHRWKSADIQCVSVRRLTMHGKIQVPILEHLHIKTRYPYREVFAGLPSLTHFEGEGETDKCLFVPEVQARWSSLERFTGYRKMLGAFAGAADSLKQCEVQYPFYPRTRMGVNDNQPPIRFTRLTSLTVRGPIGNTEFRCIEAPLLQRLSIAGRNPRYEYAVETGPISNLLSKTLPGSSLRSLKFYMHRMDAQDLRRLLEATPLLEVLHLWDTPSSHFWPLAYDKNIFMPLVPRLQTLTIRQFKGHDLEPFNAVYHSRRAPPLECDARPNAVIESNIMINLTYKSWSETHGSCYLLLRRATPPIDILCLDSERSEVALVRAWCTYLVRQFLDPVQKAKKAGMSFARKKRERFARLHSNWARVDKLFVLLEGHPFPEFEPMGTLGWGVTRLANVMKLIYELPAEDVQEDAIYNFRLRAWRLHKRWSSLMTDVQAVPKWRLTDDYKTLRLGGFGVGLAV</sequence>
<evidence type="ECO:0000313" key="1">
    <source>
        <dbReference type="EMBL" id="CAA7260465.1"/>
    </source>
</evidence>